<keyword evidence="1" id="KW-0812">Transmembrane</keyword>
<dbReference type="InterPro" id="IPR003245">
    <property type="entry name" value="Phytocyanin_dom"/>
</dbReference>
<dbReference type="OMA" id="VWASKRT"/>
<dbReference type="InterPro" id="IPR008972">
    <property type="entry name" value="Cupredoxin"/>
</dbReference>
<dbReference type="AlphaFoldDB" id="A0A7N2L0P5"/>
<accession>A0A7N2L0P5</accession>
<dbReference type="RefSeq" id="XP_030954597.1">
    <property type="nucleotide sequence ID" value="XM_031098737.1"/>
</dbReference>
<dbReference type="Gramene" id="QL02p089386:mrna">
    <property type="protein sequence ID" value="QL02p089386:mrna"/>
    <property type="gene ID" value="QL02p089386"/>
</dbReference>
<dbReference type="Gene3D" id="2.60.40.420">
    <property type="entry name" value="Cupredoxins - blue copper proteins"/>
    <property type="match status" value="1"/>
</dbReference>
<dbReference type="GO" id="GO:0009055">
    <property type="term" value="F:electron transfer activity"/>
    <property type="evidence" value="ECO:0007669"/>
    <property type="project" value="InterPro"/>
</dbReference>
<dbReference type="GO" id="GO:0005886">
    <property type="term" value="C:plasma membrane"/>
    <property type="evidence" value="ECO:0007669"/>
    <property type="project" value="TreeGrafter"/>
</dbReference>
<keyword evidence="2" id="KW-0732">Signal</keyword>
<feature type="chain" id="PRO_5029749912" description="Phytocyanin domain-containing protein" evidence="2">
    <location>
        <begin position="25"/>
        <end position="160"/>
    </location>
</feature>
<gene>
    <name evidence="4" type="primary">LOC115977085</name>
</gene>
<dbReference type="GeneID" id="115977085"/>
<evidence type="ECO:0000313" key="4">
    <source>
        <dbReference type="EnsemblPlants" id="QL02p089386:mrna"/>
    </source>
</evidence>
<dbReference type="PROSITE" id="PS51485">
    <property type="entry name" value="PHYTOCYANIN"/>
    <property type="match status" value="1"/>
</dbReference>
<feature type="signal peptide" evidence="2">
    <location>
        <begin position="1"/>
        <end position="24"/>
    </location>
</feature>
<evidence type="ECO:0000256" key="1">
    <source>
        <dbReference type="SAM" id="Phobius"/>
    </source>
</evidence>
<name>A0A7N2L0P5_QUELO</name>
<dbReference type="SUPFAM" id="SSF49503">
    <property type="entry name" value="Cupredoxins"/>
    <property type="match status" value="1"/>
</dbReference>
<dbReference type="Pfam" id="PF02298">
    <property type="entry name" value="Cu_bind_like"/>
    <property type="match status" value="1"/>
</dbReference>
<feature type="transmembrane region" description="Helical" evidence="1">
    <location>
        <begin position="139"/>
        <end position="159"/>
    </location>
</feature>
<organism evidence="4 5">
    <name type="scientific">Quercus lobata</name>
    <name type="common">Valley oak</name>
    <dbReference type="NCBI Taxonomy" id="97700"/>
    <lineage>
        <taxon>Eukaryota</taxon>
        <taxon>Viridiplantae</taxon>
        <taxon>Streptophyta</taxon>
        <taxon>Embryophyta</taxon>
        <taxon>Tracheophyta</taxon>
        <taxon>Spermatophyta</taxon>
        <taxon>Magnoliopsida</taxon>
        <taxon>eudicotyledons</taxon>
        <taxon>Gunneridae</taxon>
        <taxon>Pentapetalae</taxon>
        <taxon>rosids</taxon>
        <taxon>fabids</taxon>
        <taxon>Fagales</taxon>
        <taxon>Fagaceae</taxon>
        <taxon>Quercus</taxon>
    </lineage>
</organism>
<evidence type="ECO:0000313" key="5">
    <source>
        <dbReference type="Proteomes" id="UP000594261"/>
    </source>
</evidence>
<protein>
    <recommendedName>
        <fullName evidence="3">Phytocyanin domain-containing protein</fullName>
    </recommendedName>
</protein>
<dbReference type="OrthoDB" id="1658348at2759"/>
<dbReference type="EnsemblPlants" id="QL02p089386:mrna">
    <property type="protein sequence ID" value="QL02p089386:mrna"/>
    <property type="gene ID" value="QL02p089386"/>
</dbReference>
<keyword evidence="5" id="KW-1185">Reference proteome</keyword>
<proteinExistence type="predicted"/>
<dbReference type="InParanoid" id="A0A7N2L0P5"/>
<dbReference type="KEGG" id="qlo:115977085"/>
<dbReference type="PANTHER" id="PTHR33021:SF496">
    <property type="entry name" value="OS08G0482700 PROTEIN"/>
    <property type="match status" value="1"/>
</dbReference>
<evidence type="ECO:0000256" key="2">
    <source>
        <dbReference type="SAM" id="SignalP"/>
    </source>
</evidence>
<feature type="domain" description="Phytocyanin" evidence="3">
    <location>
        <begin position="26"/>
        <end position="125"/>
    </location>
</feature>
<sequence>MARGMGLCCCFIVVVVALLKGATAAQTYSVGDSFGWKVPPNSSYYTVWASKRTFNRSTGLGRILLEFHIYKLAEYDNCTKDPGEVLNSSGPGLIVPLGTSGSFYFYCTVDDHCGSGQKFAINALTNGSEPPSPNSASSFAIGAFVAAVVSTIVITVLIYD</sequence>
<reference evidence="5" key="1">
    <citation type="journal article" date="2016" name="G3 (Bethesda)">
        <title>First Draft Assembly and Annotation of the Genome of a California Endemic Oak Quercus lobata Nee (Fagaceae).</title>
        <authorList>
            <person name="Sork V.L."/>
            <person name="Fitz-Gibbon S.T."/>
            <person name="Puiu D."/>
            <person name="Crepeau M."/>
            <person name="Gugger P.F."/>
            <person name="Sherman R."/>
            <person name="Stevens K."/>
            <person name="Langley C.H."/>
            <person name="Pellegrini M."/>
            <person name="Salzberg S.L."/>
        </authorList>
    </citation>
    <scope>NUCLEOTIDE SEQUENCE [LARGE SCALE GENOMIC DNA]</scope>
    <source>
        <strain evidence="5">cv. SW786</strain>
    </source>
</reference>
<keyword evidence="1" id="KW-1133">Transmembrane helix</keyword>
<dbReference type="InterPro" id="IPR039391">
    <property type="entry name" value="Phytocyanin-like"/>
</dbReference>
<reference evidence="4" key="2">
    <citation type="submission" date="2021-01" db="UniProtKB">
        <authorList>
            <consortium name="EnsemblPlants"/>
        </authorList>
    </citation>
    <scope>IDENTIFICATION</scope>
</reference>
<dbReference type="Proteomes" id="UP000594261">
    <property type="component" value="Chromosome 2"/>
</dbReference>
<keyword evidence="1" id="KW-0472">Membrane</keyword>
<dbReference type="PANTHER" id="PTHR33021">
    <property type="entry name" value="BLUE COPPER PROTEIN"/>
    <property type="match status" value="1"/>
</dbReference>
<evidence type="ECO:0000259" key="3">
    <source>
        <dbReference type="PROSITE" id="PS51485"/>
    </source>
</evidence>